<dbReference type="EMBL" id="AEJF01000245">
    <property type="protein sequence ID" value="KLU20675.1"/>
    <property type="molecule type" value="Genomic_DNA"/>
</dbReference>
<proteinExistence type="predicted"/>
<organism evidence="1 2">
    <name type="scientific">Caballeronia mineralivorans PML1(12)</name>
    <dbReference type="NCBI Taxonomy" id="908627"/>
    <lineage>
        <taxon>Bacteria</taxon>
        <taxon>Pseudomonadati</taxon>
        <taxon>Pseudomonadota</taxon>
        <taxon>Betaproteobacteria</taxon>
        <taxon>Burkholderiales</taxon>
        <taxon>Burkholderiaceae</taxon>
        <taxon>Caballeronia</taxon>
    </lineage>
</organism>
<dbReference type="Proteomes" id="UP000035963">
    <property type="component" value="Unassembled WGS sequence"/>
</dbReference>
<sequence length="109" mass="11995">MFIRHVLSSPKAAGDANRADLQPQLVPLKARLWDTRAGESDASDYNLNSIYRIIVFALAVRADLSSPVSPSCFTRADETLRCFAIDFADSSSELLSVSFIGICREDALR</sequence>
<gene>
    <name evidence="1" type="ORF">EOS_39855</name>
</gene>
<dbReference type="AlphaFoldDB" id="A0A0J1CJ06"/>
<comment type="caution">
    <text evidence="1">The sequence shown here is derived from an EMBL/GenBank/DDBJ whole genome shotgun (WGS) entry which is preliminary data.</text>
</comment>
<reference evidence="1 2" key="1">
    <citation type="journal article" date="2015" name="Genome Announc.">
        <title>Draft Genome Sequence of Burkholderia sp. Strain PML1(12), an Ectomycorrhizosphere-Inhabiting Bacterium with Effective Mineral-Weathering Ability.</title>
        <authorList>
            <person name="Uroz S."/>
            <person name="Oger P."/>
        </authorList>
    </citation>
    <scope>NUCLEOTIDE SEQUENCE [LARGE SCALE GENOMIC DNA]</scope>
    <source>
        <strain evidence="2">PML1(12)</strain>
    </source>
</reference>
<name>A0A0J1CJ06_9BURK</name>
<keyword evidence="2" id="KW-1185">Reference proteome</keyword>
<accession>A0A0J1CJ06</accession>
<protein>
    <submittedName>
        <fullName evidence="1">Uncharacterized protein</fullName>
    </submittedName>
</protein>
<evidence type="ECO:0000313" key="1">
    <source>
        <dbReference type="EMBL" id="KLU20675.1"/>
    </source>
</evidence>
<evidence type="ECO:0000313" key="2">
    <source>
        <dbReference type="Proteomes" id="UP000035963"/>
    </source>
</evidence>